<evidence type="ECO:0000256" key="4">
    <source>
        <dbReference type="ARBA" id="ARBA00022692"/>
    </source>
</evidence>
<keyword evidence="5 9" id="KW-1133">Transmembrane helix</keyword>
<organism evidence="10 11">
    <name type="scientific">Corynebacterium heidelbergense</name>
    <dbReference type="NCBI Taxonomy" id="2055947"/>
    <lineage>
        <taxon>Bacteria</taxon>
        <taxon>Bacillati</taxon>
        <taxon>Actinomycetota</taxon>
        <taxon>Actinomycetes</taxon>
        <taxon>Mycobacteriales</taxon>
        <taxon>Corynebacteriaceae</taxon>
        <taxon>Corynebacterium</taxon>
    </lineage>
</organism>
<feature type="transmembrane region" description="Helical" evidence="9">
    <location>
        <begin position="12"/>
        <end position="31"/>
    </location>
</feature>
<feature type="transmembrane region" description="Helical" evidence="9">
    <location>
        <begin position="335"/>
        <end position="354"/>
    </location>
</feature>
<evidence type="ECO:0000256" key="3">
    <source>
        <dbReference type="ARBA" id="ARBA00022679"/>
    </source>
</evidence>
<name>A0A364V3Q5_9CORY</name>
<evidence type="ECO:0008006" key="12">
    <source>
        <dbReference type="Google" id="ProtNLM"/>
    </source>
</evidence>
<evidence type="ECO:0000256" key="8">
    <source>
        <dbReference type="SAM" id="MobiDB-lite"/>
    </source>
</evidence>
<evidence type="ECO:0000256" key="2">
    <source>
        <dbReference type="ARBA" id="ARBA00022475"/>
    </source>
</evidence>
<dbReference type="GO" id="GO:0016758">
    <property type="term" value="F:hexosyltransferase activity"/>
    <property type="evidence" value="ECO:0007669"/>
    <property type="project" value="InterPro"/>
</dbReference>
<dbReference type="PIRSF" id="PIRSF010361">
    <property type="entry name" value="UCP010361"/>
    <property type="match status" value="1"/>
</dbReference>
<feature type="transmembrane region" description="Helical" evidence="9">
    <location>
        <begin position="96"/>
        <end position="114"/>
    </location>
</feature>
<keyword evidence="2" id="KW-1003">Cell membrane</keyword>
<dbReference type="InterPro" id="IPR018584">
    <property type="entry name" value="GT87"/>
</dbReference>
<evidence type="ECO:0000256" key="5">
    <source>
        <dbReference type="ARBA" id="ARBA00022989"/>
    </source>
</evidence>
<dbReference type="AlphaFoldDB" id="A0A364V3Q5"/>
<evidence type="ECO:0000256" key="6">
    <source>
        <dbReference type="ARBA" id="ARBA00023136"/>
    </source>
</evidence>
<comment type="subcellular location">
    <subcellularLocation>
        <location evidence="1">Cell membrane</location>
        <topology evidence="1">Multi-pass membrane protein</topology>
    </subcellularLocation>
</comment>
<feature type="transmembrane region" description="Helical" evidence="9">
    <location>
        <begin position="134"/>
        <end position="158"/>
    </location>
</feature>
<dbReference type="Proteomes" id="UP000251577">
    <property type="component" value="Unassembled WGS sequence"/>
</dbReference>
<feature type="compositionally biased region" description="Basic and acidic residues" evidence="8">
    <location>
        <begin position="450"/>
        <end position="461"/>
    </location>
</feature>
<reference evidence="10 11" key="1">
    <citation type="journal article" date="2018" name="Syst. Appl. Microbiol.">
        <title>Corynebacterium heidelbergense sp. nov., isolated from the preen glands of Egyptian geese (Alopochen aegyptiacus).</title>
        <authorList>
            <person name="Braun M.S."/>
            <person name="Wang E."/>
            <person name="Zimmermann S."/>
            <person name="Wink M."/>
        </authorList>
    </citation>
    <scope>NUCLEOTIDE SEQUENCE [LARGE SCALE GENOMIC DNA]</scope>
    <source>
        <strain evidence="10 11">647</strain>
    </source>
</reference>
<comment type="similarity">
    <text evidence="7">Belongs to the glycosyltransferase 87 family.</text>
</comment>
<evidence type="ECO:0000256" key="7">
    <source>
        <dbReference type="ARBA" id="ARBA00024033"/>
    </source>
</evidence>
<sequence>MGDHALVGRARWGTPLRVLLLTAAAFLSLGWMQKAQCLRSPVGGGAAAAGGVDWSGNRQFTSACYSDTVSLFSARGLDQLAFPYLHSWQEAGQTRYMEYPVLTGLFQWFAAVLARPVGAGWRALGLPGAADVAVYFGVSALFLAAAWMAAVGLTGLLARRRVWDAVLMAASPLIIVHAFTNFDTLSVLAAVAGLWLWSRNKPAGAGVALAVGVALKLWPVFIAGAIVLLCLRARAYGALVRFGVAAVIAWLLVNVPIMVVAPAGWAEFFRMNSARGLEGSTLYAVAEHIAGPRSWLSTHVLQGSPAVLNAIGLLLLGVCLAALAYLVLSAEKQPRLAQVAFLAVLAFLVTNKVWSPQYSLWLLPLLVLALPRWRLVFGWAAVEAVYWYLRMWQFLPPKQAAPNYLVDTVTVLRIGLLLWMAGVVLRQIRSGWDEVRAAHDGADPLAGPLDGHRRYGGDRRGGALGSGRMGVHNKGQDATDRGAEQTHTTATPTGDPGV</sequence>
<dbReference type="Pfam" id="PF09594">
    <property type="entry name" value="GT87"/>
    <property type="match status" value="1"/>
</dbReference>
<feature type="transmembrane region" description="Helical" evidence="9">
    <location>
        <begin position="360"/>
        <end position="389"/>
    </location>
</feature>
<keyword evidence="11" id="KW-1185">Reference proteome</keyword>
<keyword evidence="6 9" id="KW-0472">Membrane</keyword>
<proteinExistence type="inferred from homology"/>
<feature type="transmembrane region" description="Helical" evidence="9">
    <location>
        <begin position="203"/>
        <end position="231"/>
    </location>
</feature>
<dbReference type="EMBL" id="QHCV01000129">
    <property type="protein sequence ID" value="RAV31275.1"/>
    <property type="molecule type" value="Genomic_DNA"/>
</dbReference>
<dbReference type="InterPro" id="IPR016570">
    <property type="entry name" value="UCP010361"/>
</dbReference>
<feature type="transmembrane region" description="Helical" evidence="9">
    <location>
        <begin position="306"/>
        <end position="328"/>
    </location>
</feature>
<keyword evidence="3" id="KW-0808">Transferase</keyword>
<evidence type="ECO:0000313" key="11">
    <source>
        <dbReference type="Proteomes" id="UP000251577"/>
    </source>
</evidence>
<evidence type="ECO:0000256" key="9">
    <source>
        <dbReference type="SAM" id="Phobius"/>
    </source>
</evidence>
<accession>A0A364V3Q5</accession>
<feature type="transmembrane region" description="Helical" evidence="9">
    <location>
        <begin position="170"/>
        <end position="197"/>
    </location>
</feature>
<comment type="caution">
    <text evidence="10">The sequence shown here is derived from an EMBL/GenBank/DDBJ whole genome shotgun (WGS) entry which is preliminary data.</text>
</comment>
<gene>
    <name evidence="10" type="ORF">DLJ54_09260</name>
</gene>
<feature type="transmembrane region" description="Helical" evidence="9">
    <location>
        <begin position="238"/>
        <end position="261"/>
    </location>
</feature>
<protein>
    <recommendedName>
        <fullName evidence="12">DUF2029 domain-containing protein</fullName>
    </recommendedName>
</protein>
<evidence type="ECO:0000313" key="10">
    <source>
        <dbReference type="EMBL" id="RAV31275.1"/>
    </source>
</evidence>
<dbReference type="GO" id="GO:0005886">
    <property type="term" value="C:plasma membrane"/>
    <property type="evidence" value="ECO:0007669"/>
    <property type="project" value="UniProtKB-SubCell"/>
</dbReference>
<feature type="compositionally biased region" description="Basic and acidic residues" evidence="8">
    <location>
        <begin position="474"/>
        <end position="484"/>
    </location>
</feature>
<feature type="region of interest" description="Disordered" evidence="8">
    <location>
        <begin position="448"/>
        <end position="498"/>
    </location>
</feature>
<keyword evidence="4 9" id="KW-0812">Transmembrane</keyword>
<evidence type="ECO:0000256" key="1">
    <source>
        <dbReference type="ARBA" id="ARBA00004651"/>
    </source>
</evidence>